<evidence type="ECO:0000313" key="2">
    <source>
        <dbReference type="EMBL" id="NSJ50090.1"/>
    </source>
</evidence>
<evidence type="ECO:0000313" key="3">
    <source>
        <dbReference type="Proteomes" id="UP000669239"/>
    </source>
</evidence>
<dbReference type="Proteomes" id="UP001299608">
    <property type="component" value="Unassembled WGS sequence"/>
</dbReference>
<reference evidence="2" key="2">
    <citation type="submission" date="2020-02" db="EMBL/GenBank/DDBJ databases">
        <authorList>
            <person name="Littmann E."/>
            <person name="Sorbara M."/>
        </authorList>
    </citation>
    <scope>NUCLEOTIDE SEQUENCE</scope>
    <source>
        <strain evidence="2">MSK.1.17</strain>
    </source>
</reference>
<dbReference type="RefSeq" id="WP_118710791.1">
    <property type="nucleotide sequence ID" value="NZ_JAAITT010000021.1"/>
</dbReference>
<dbReference type="Proteomes" id="UP000669239">
    <property type="component" value="Unassembled WGS sequence"/>
</dbReference>
<proteinExistence type="predicted"/>
<reference evidence="2 3" key="1">
    <citation type="journal article" date="2020" name="Cell Host Microbe">
        <title>Functional and Genomic Variation between Human-Derived Isolates of Lachnospiraceae Reveals Inter- and Intra-Species Diversity.</title>
        <authorList>
            <person name="Sorbara M.T."/>
            <person name="Littmann E.R."/>
            <person name="Fontana E."/>
            <person name="Moody T.U."/>
            <person name="Kohout C.E."/>
            <person name="Gjonbalaj M."/>
            <person name="Eaton V."/>
            <person name="Seok R."/>
            <person name="Leiner I.M."/>
            <person name="Pamer E.G."/>
        </authorList>
    </citation>
    <scope>NUCLEOTIDE SEQUENCE [LARGE SCALE GENOMIC DNA]</scope>
    <source>
        <strain evidence="2 3">MSK.1.17</strain>
    </source>
</reference>
<comment type="caution">
    <text evidence="1">The sequence shown here is derived from an EMBL/GenBank/DDBJ whole genome shotgun (WGS) entry which is preliminary data.</text>
</comment>
<keyword evidence="3" id="KW-1185">Reference proteome</keyword>
<accession>A0AAW5BUU4</accession>
<name>A0AAW5BUU4_9FIRM</name>
<reference evidence="1" key="3">
    <citation type="submission" date="2022-01" db="EMBL/GenBank/DDBJ databases">
        <title>Collection of gut derived symbiotic bacterial strains cultured from healthy donors.</title>
        <authorList>
            <person name="Lin H."/>
            <person name="Kohout C."/>
            <person name="Waligurski E."/>
            <person name="Pamer E.G."/>
        </authorList>
    </citation>
    <scope>NUCLEOTIDE SEQUENCE</scope>
    <source>
        <strain evidence="1">DFI.6.55</strain>
    </source>
</reference>
<dbReference type="AlphaFoldDB" id="A0AAW5BUU4"/>
<protein>
    <recommendedName>
        <fullName evidence="5">Aspartate/glutamate racemase family protein</fullName>
    </recommendedName>
</protein>
<dbReference type="EMBL" id="JAAITT010000021">
    <property type="protein sequence ID" value="NSJ50090.1"/>
    <property type="molecule type" value="Genomic_DNA"/>
</dbReference>
<dbReference type="EMBL" id="JAKNGE010000001">
    <property type="protein sequence ID" value="MCG4743804.1"/>
    <property type="molecule type" value="Genomic_DNA"/>
</dbReference>
<evidence type="ECO:0000313" key="4">
    <source>
        <dbReference type="Proteomes" id="UP001299608"/>
    </source>
</evidence>
<sequence>MKLETGQAFYGQKVGILVFSTKTPRIPGDAGHGGSFPYQVRYEIVEGGFADLITGSAGIKDAILKAGQNLTRLGIRAIIGDCGMMSLYQDCLGKELGVLFAGSSLCLIPTVWQLIGRHGTIGIITGHSKLLGRQHLKHSGWDEDMDISIQGMEDQKHFREIVIEGGLHLNREAMLKDVLEAGKKLREKTPGLRAVIFECSNLATYSSALAEELELPVFDTISAANLLEYGVHPPRY</sequence>
<evidence type="ECO:0000313" key="1">
    <source>
        <dbReference type="EMBL" id="MCG4743804.1"/>
    </source>
</evidence>
<organism evidence="1 4">
    <name type="scientific">Enterocloster aldenensis</name>
    <dbReference type="NCBI Taxonomy" id="358742"/>
    <lineage>
        <taxon>Bacteria</taxon>
        <taxon>Bacillati</taxon>
        <taxon>Bacillota</taxon>
        <taxon>Clostridia</taxon>
        <taxon>Lachnospirales</taxon>
        <taxon>Lachnospiraceae</taxon>
        <taxon>Enterocloster</taxon>
    </lineage>
</organism>
<evidence type="ECO:0008006" key="5">
    <source>
        <dbReference type="Google" id="ProtNLM"/>
    </source>
</evidence>
<gene>
    <name evidence="2" type="ORF">G5B36_15475</name>
    <name evidence="1" type="ORF">L0N08_00080</name>
</gene>